<keyword evidence="3" id="KW-1185">Reference proteome</keyword>
<dbReference type="SMART" id="SM00710">
    <property type="entry name" value="PbH1"/>
    <property type="match status" value="4"/>
</dbReference>
<dbReference type="InterPro" id="IPR011050">
    <property type="entry name" value="Pectin_lyase_fold/virulence"/>
</dbReference>
<dbReference type="Proteomes" id="UP000317638">
    <property type="component" value="Unassembled WGS sequence"/>
</dbReference>
<sequence length="331" mass="34952">MGDALSRSVLRSIGILLLAGVTAATFSACIGVGVPTPPSETSNTSARSPDLASPSIPVSAPSGRSASPVEPTPSTSTPAPEHGASPFPDESTTGVPDGIHLQASESLIVTEPGTVIEGLDVQGKIDIQADNVTIRNSRVTTAEHRYPIHVHPGVKNAIIEFVEVSNENSTGKGIFFDTSSGIVRHSNIHSGVDGIFITGDDVTVEDCYIHHLFATPSSHNDTIQIRSGNNIHIRNNNLQAYNDRNDNPMNAAIQIGSLVGNDPIQGLVVEHNLMNGGSITVNLGRVTDLDDAVIRQNRFGRDFRYAVVSTPQAGVVWEASNVYDDTGEPAP</sequence>
<feature type="compositionally biased region" description="Low complexity" evidence="1">
    <location>
        <begin position="65"/>
        <end position="81"/>
    </location>
</feature>
<name>A0A553K1Q3_9ACTN</name>
<gene>
    <name evidence="2" type="ORF">FOJ82_05805</name>
</gene>
<dbReference type="RefSeq" id="WP_143937531.1">
    <property type="nucleotide sequence ID" value="NZ_VKKG01000002.1"/>
</dbReference>
<evidence type="ECO:0008006" key="4">
    <source>
        <dbReference type="Google" id="ProtNLM"/>
    </source>
</evidence>
<dbReference type="OrthoDB" id="505641at2"/>
<comment type="caution">
    <text evidence="2">The sequence shown here is derived from an EMBL/GenBank/DDBJ whole genome shotgun (WGS) entry which is preliminary data.</text>
</comment>
<evidence type="ECO:0000256" key="1">
    <source>
        <dbReference type="SAM" id="MobiDB-lite"/>
    </source>
</evidence>
<proteinExistence type="predicted"/>
<feature type="region of interest" description="Disordered" evidence="1">
    <location>
        <begin position="36"/>
        <end position="97"/>
    </location>
</feature>
<reference evidence="2 3" key="1">
    <citation type="submission" date="2019-07" db="EMBL/GenBank/DDBJ databases">
        <authorList>
            <person name="Zhou L.-Y."/>
        </authorList>
    </citation>
    <scope>NUCLEOTIDE SEQUENCE [LARGE SCALE GENOMIC DNA]</scope>
    <source>
        <strain evidence="2 3">YIM 101269</strain>
    </source>
</reference>
<dbReference type="EMBL" id="VKKG01000002">
    <property type="protein sequence ID" value="TRY18636.1"/>
    <property type="molecule type" value="Genomic_DNA"/>
</dbReference>
<dbReference type="InterPro" id="IPR006626">
    <property type="entry name" value="PbH1"/>
</dbReference>
<dbReference type="AlphaFoldDB" id="A0A553K1Q3"/>
<protein>
    <recommendedName>
        <fullName evidence="4">Right handed beta helix domain-containing protein</fullName>
    </recommendedName>
</protein>
<dbReference type="SUPFAM" id="SSF51126">
    <property type="entry name" value="Pectin lyase-like"/>
    <property type="match status" value="1"/>
</dbReference>
<accession>A0A553K1Q3</accession>
<organism evidence="2 3">
    <name type="scientific">Tessaracoccus rhinocerotis</name>
    <dbReference type="NCBI Taxonomy" id="1689449"/>
    <lineage>
        <taxon>Bacteria</taxon>
        <taxon>Bacillati</taxon>
        <taxon>Actinomycetota</taxon>
        <taxon>Actinomycetes</taxon>
        <taxon>Propionibacteriales</taxon>
        <taxon>Propionibacteriaceae</taxon>
        <taxon>Tessaracoccus</taxon>
    </lineage>
</organism>
<dbReference type="PROSITE" id="PS51257">
    <property type="entry name" value="PROKAR_LIPOPROTEIN"/>
    <property type="match status" value="1"/>
</dbReference>
<evidence type="ECO:0000313" key="2">
    <source>
        <dbReference type="EMBL" id="TRY18636.1"/>
    </source>
</evidence>
<evidence type="ECO:0000313" key="3">
    <source>
        <dbReference type="Proteomes" id="UP000317638"/>
    </source>
</evidence>